<evidence type="ECO:0000313" key="2">
    <source>
        <dbReference type="Proteomes" id="UP000614216"/>
    </source>
</evidence>
<comment type="caution">
    <text evidence="1">The sequence shown here is derived from an EMBL/GenBank/DDBJ whole genome shotgun (WGS) entry which is preliminary data.</text>
</comment>
<protein>
    <submittedName>
        <fullName evidence="1">Uncharacterized protein</fullName>
    </submittedName>
</protein>
<gene>
    <name evidence="1" type="ORF">JMN32_05395</name>
</gene>
<accession>A0A937FWE0</accession>
<dbReference type="AlphaFoldDB" id="A0A937FWE0"/>
<dbReference type="Proteomes" id="UP000614216">
    <property type="component" value="Unassembled WGS sequence"/>
</dbReference>
<dbReference type="RefSeq" id="WP_202855275.1">
    <property type="nucleotide sequence ID" value="NZ_JAEUGD010000018.1"/>
</dbReference>
<keyword evidence="2" id="KW-1185">Reference proteome</keyword>
<proteinExistence type="predicted"/>
<evidence type="ECO:0000313" key="1">
    <source>
        <dbReference type="EMBL" id="MBL6445733.1"/>
    </source>
</evidence>
<reference evidence="1" key="1">
    <citation type="submission" date="2021-01" db="EMBL/GenBank/DDBJ databases">
        <title>Fulvivirga kasyanovii gen. nov., sp nov., a novel member of the phylum Bacteroidetes isolated from seawater in a mussel farm.</title>
        <authorList>
            <person name="Zhao L.-H."/>
            <person name="Wang Z.-J."/>
        </authorList>
    </citation>
    <scope>NUCLEOTIDE SEQUENCE</scope>
    <source>
        <strain evidence="1">29W222</strain>
    </source>
</reference>
<name>A0A937FWE0_9BACT</name>
<dbReference type="EMBL" id="JAEUGD010000018">
    <property type="protein sequence ID" value="MBL6445733.1"/>
    <property type="molecule type" value="Genomic_DNA"/>
</dbReference>
<sequence length="85" mass="9846">MGLFGLRKCFVDEEVPCRFQFGLNVELKIDAFEEYIEMTEKLINIQVKNKLLEIKKEFSDGLGDDVDMVDYSIKKTLNHCITAQP</sequence>
<organism evidence="1 2">
    <name type="scientific">Fulvivirga marina</name>
    <dbReference type="NCBI Taxonomy" id="2494733"/>
    <lineage>
        <taxon>Bacteria</taxon>
        <taxon>Pseudomonadati</taxon>
        <taxon>Bacteroidota</taxon>
        <taxon>Cytophagia</taxon>
        <taxon>Cytophagales</taxon>
        <taxon>Fulvivirgaceae</taxon>
        <taxon>Fulvivirga</taxon>
    </lineage>
</organism>